<keyword evidence="2" id="KW-1185">Reference proteome</keyword>
<dbReference type="Proteomes" id="UP000828390">
    <property type="component" value="Unassembled WGS sequence"/>
</dbReference>
<dbReference type="AlphaFoldDB" id="A0A9D4EEL9"/>
<accession>A0A9D4EEL9</accession>
<protein>
    <submittedName>
        <fullName evidence="1">Uncharacterized protein</fullName>
    </submittedName>
</protein>
<dbReference type="EMBL" id="JAIWYP010000009">
    <property type="protein sequence ID" value="KAH3777191.1"/>
    <property type="molecule type" value="Genomic_DNA"/>
</dbReference>
<reference evidence="1" key="2">
    <citation type="submission" date="2020-11" db="EMBL/GenBank/DDBJ databases">
        <authorList>
            <person name="McCartney M.A."/>
            <person name="Auch B."/>
            <person name="Kono T."/>
            <person name="Mallez S."/>
            <person name="Becker A."/>
            <person name="Gohl D.M."/>
            <person name="Silverstein K.A.T."/>
            <person name="Koren S."/>
            <person name="Bechman K.B."/>
            <person name="Herman A."/>
            <person name="Abrahante J.E."/>
            <person name="Garbe J."/>
        </authorList>
    </citation>
    <scope>NUCLEOTIDE SEQUENCE</scope>
    <source>
        <strain evidence="1">Duluth1</strain>
        <tissue evidence="1">Whole animal</tissue>
    </source>
</reference>
<proteinExistence type="predicted"/>
<evidence type="ECO:0000313" key="2">
    <source>
        <dbReference type="Proteomes" id="UP000828390"/>
    </source>
</evidence>
<gene>
    <name evidence="1" type="ORF">DPMN_178627</name>
</gene>
<comment type="caution">
    <text evidence="1">The sequence shown here is derived from an EMBL/GenBank/DDBJ whole genome shotgun (WGS) entry which is preliminary data.</text>
</comment>
<reference evidence="1" key="1">
    <citation type="journal article" date="2019" name="bioRxiv">
        <title>The Genome of the Zebra Mussel, Dreissena polymorpha: A Resource for Invasive Species Research.</title>
        <authorList>
            <person name="McCartney M.A."/>
            <person name="Auch B."/>
            <person name="Kono T."/>
            <person name="Mallez S."/>
            <person name="Zhang Y."/>
            <person name="Obille A."/>
            <person name="Becker A."/>
            <person name="Abrahante J.E."/>
            <person name="Garbe J."/>
            <person name="Badalamenti J.P."/>
            <person name="Herman A."/>
            <person name="Mangelson H."/>
            <person name="Liachko I."/>
            <person name="Sullivan S."/>
            <person name="Sone E.D."/>
            <person name="Koren S."/>
            <person name="Silverstein K.A.T."/>
            <person name="Beckman K.B."/>
            <person name="Gohl D.M."/>
        </authorList>
    </citation>
    <scope>NUCLEOTIDE SEQUENCE</scope>
    <source>
        <strain evidence="1">Duluth1</strain>
        <tissue evidence="1">Whole animal</tissue>
    </source>
</reference>
<organism evidence="1 2">
    <name type="scientific">Dreissena polymorpha</name>
    <name type="common">Zebra mussel</name>
    <name type="synonym">Mytilus polymorpha</name>
    <dbReference type="NCBI Taxonomy" id="45954"/>
    <lineage>
        <taxon>Eukaryota</taxon>
        <taxon>Metazoa</taxon>
        <taxon>Spiralia</taxon>
        <taxon>Lophotrochozoa</taxon>
        <taxon>Mollusca</taxon>
        <taxon>Bivalvia</taxon>
        <taxon>Autobranchia</taxon>
        <taxon>Heteroconchia</taxon>
        <taxon>Euheterodonta</taxon>
        <taxon>Imparidentia</taxon>
        <taxon>Neoheterodontei</taxon>
        <taxon>Myida</taxon>
        <taxon>Dreissenoidea</taxon>
        <taxon>Dreissenidae</taxon>
        <taxon>Dreissena</taxon>
    </lineage>
</organism>
<evidence type="ECO:0000313" key="1">
    <source>
        <dbReference type="EMBL" id="KAH3777191.1"/>
    </source>
</evidence>
<sequence length="51" mass="5686">MGVQIPKEISDARKPLYDVMRRAKESGKNVKFNGPTLCINGSQYKATMGQQ</sequence>
<name>A0A9D4EEL9_DREPO</name>